<dbReference type="Proteomes" id="UP000184188">
    <property type="component" value="Unassembled WGS sequence"/>
</dbReference>
<keyword evidence="7 9" id="KW-0472">Membrane</keyword>
<dbReference type="GO" id="GO:0016887">
    <property type="term" value="F:ATP hydrolysis activity"/>
    <property type="evidence" value="ECO:0007669"/>
    <property type="project" value="InterPro"/>
</dbReference>
<keyword evidence="6 9" id="KW-1133">Transmembrane helix</keyword>
<dbReference type="Gene3D" id="1.20.1560.10">
    <property type="entry name" value="ABC transporter type 1, transmembrane domain"/>
    <property type="match status" value="2"/>
</dbReference>
<dbReference type="InterPro" id="IPR050173">
    <property type="entry name" value="ABC_transporter_C-like"/>
</dbReference>
<dbReference type="PROSITE" id="PS00211">
    <property type="entry name" value="ABC_TRANSPORTER_1"/>
    <property type="match status" value="2"/>
</dbReference>
<dbReference type="InterPro" id="IPR027417">
    <property type="entry name" value="P-loop_NTPase"/>
</dbReference>
<dbReference type="GO" id="GO:0140359">
    <property type="term" value="F:ABC-type transporter activity"/>
    <property type="evidence" value="ECO:0007669"/>
    <property type="project" value="InterPro"/>
</dbReference>
<keyword evidence="5" id="KW-0067">ATP-binding</keyword>
<feature type="transmembrane region" description="Helical" evidence="9">
    <location>
        <begin position="74"/>
        <end position="93"/>
    </location>
</feature>
<feature type="transmembrane region" description="Helical" evidence="9">
    <location>
        <begin position="159"/>
        <end position="178"/>
    </location>
</feature>
<dbReference type="PROSITE" id="PS50929">
    <property type="entry name" value="ABC_TM1F"/>
    <property type="match status" value="2"/>
</dbReference>
<dbReference type="Pfam" id="PF24357">
    <property type="entry name" value="TMD0_ABC"/>
    <property type="match status" value="1"/>
</dbReference>
<evidence type="ECO:0000256" key="6">
    <source>
        <dbReference type="ARBA" id="ARBA00022989"/>
    </source>
</evidence>
<dbReference type="FunFam" id="1.20.1560.10:FF:000055">
    <property type="entry name" value="ABC multidrug transporter (Eurofung)"/>
    <property type="match status" value="1"/>
</dbReference>
<feature type="domain" description="ABC transporter" evidence="10">
    <location>
        <begin position="1217"/>
        <end position="1460"/>
    </location>
</feature>
<evidence type="ECO:0000256" key="3">
    <source>
        <dbReference type="ARBA" id="ARBA00022692"/>
    </source>
</evidence>
<gene>
    <name evidence="12" type="ORF">ASPZODRAFT_152404</name>
</gene>
<feature type="transmembrane region" description="Helical" evidence="9">
    <location>
        <begin position="492"/>
        <end position="514"/>
    </location>
</feature>
<dbReference type="PANTHER" id="PTHR24223">
    <property type="entry name" value="ATP-BINDING CASSETTE SUB-FAMILY C"/>
    <property type="match status" value="1"/>
</dbReference>
<evidence type="ECO:0000256" key="5">
    <source>
        <dbReference type="ARBA" id="ARBA00022840"/>
    </source>
</evidence>
<dbReference type="PROSITE" id="PS50893">
    <property type="entry name" value="ABC_TRANSPORTER_2"/>
    <property type="match status" value="2"/>
</dbReference>
<keyword evidence="4" id="KW-0547">Nucleotide-binding</keyword>
<evidence type="ECO:0000256" key="9">
    <source>
        <dbReference type="SAM" id="Phobius"/>
    </source>
</evidence>
<evidence type="ECO:0000259" key="11">
    <source>
        <dbReference type="PROSITE" id="PS50929"/>
    </source>
</evidence>
<feature type="domain" description="ABC transporter" evidence="10">
    <location>
        <begin position="618"/>
        <end position="845"/>
    </location>
</feature>
<evidence type="ECO:0000313" key="13">
    <source>
        <dbReference type="Proteomes" id="UP000184188"/>
    </source>
</evidence>
<dbReference type="InterPro" id="IPR044726">
    <property type="entry name" value="ABCC_6TM_D2"/>
</dbReference>
<evidence type="ECO:0000256" key="8">
    <source>
        <dbReference type="SAM" id="MobiDB-lite"/>
    </source>
</evidence>
<feature type="compositionally biased region" description="Polar residues" evidence="8">
    <location>
        <begin position="855"/>
        <end position="870"/>
    </location>
</feature>
<evidence type="ECO:0008006" key="14">
    <source>
        <dbReference type="Google" id="ProtNLM"/>
    </source>
</evidence>
<dbReference type="GO" id="GO:0005524">
    <property type="term" value="F:ATP binding"/>
    <property type="evidence" value="ECO:0007669"/>
    <property type="project" value="UniProtKB-KW"/>
</dbReference>
<evidence type="ECO:0000256" key="4">
    <source>
        <dbReference type="ARBA" id="ARBA00022741"/>
    </source>
</evidence>
<feature type="transmembrane region" description="Helical" evidence="9">
    <location>
        <begin position="1114"/>
        <end position="1141"/>
    </location>
</feature>
<feature type="domain" description="ABC transmembrane type-1" evidence="11">
    <location>
        <begin position="280"/>
        <end position="553"/>
    </location>
</feature>
<dbReference type="InterPro" id="IPR044746">
    <property type="entry name" value="ABCC_6TM_D1"/>
</dbReference>
<dbReference type="CDD" id="cd18579">
    <property type="entry name" value="ABC_6TM_ABCC_D1"/>
    <property type="match status" value="1"/>
</dbReference>
<keyword evidence="13" id="KW-1185">Reference proteome</keyword>
<feature type="transmembrane region" description="Helical" evidence="9">
    <location>
        <begin position="534"/>
        <end position="558"/>
    </location>
</feature>
<feature type="transmembrane region" description="Helical" evidence="9">
    <location>
        <begin position="939"/>
        <end position="964"/>
    </location>
</feature>
<dbReference type="InterPro" id="IPR011527">
    <property type="entry name" value="ABC1_TM_dom"/>
</dbReference>
<feature type="transmembrane region" description="Helical" evidence="9">
    <location>
        <begin position="386"/>
        <end position="406"/>
    </location>
</feature>
<dbReference type="InterPro" id="IPR056227">
    <property type="entry name" value="TMD0_ABC"/>
</dbReference>
<organism evidence="12 13">
    <name type="scientific">Penicilliopsis zonata CBS 506.65</name>
    <dbReference type="NCBI Taxonomy" id="1073090"/>
    <lineage>
        <taxon>Eukaryota</taxon>
        <taxon>Fungi</taxon>
        <taxon>Dikarya</taxon>
        <taxon>Ascomycota</taxon>
        <taxon>Pezizomycotina</taxon>
        <taxon>Eurotiomycetes</taxon>
        <taxon>Eurotiomycetidae</taxon>
        <taxon>Eurotiales</taxon>
        <taxon>Aspergillaceae</taxon>
        <taxon>Penicilliopsis</taxon>
    </lineage>
</organism>
<accession>A0A1L9SG07</accession>
<dbReference type="InterPro" id="IPR003439">
    <property type="entry name" value="ABC_transporter-like_ATP-bd"/>
</dbReference>
<reference evidence="13" key="1">
    <citation type="journal article" date="2017" name="Genome Biol.">
        <title>Comparative genomics reveals high biological diversity and specific adaptations in the industrially and medically important fungal genus Aspergillus.</title>
        <authorList>
            <person name="de Vries R.P."/>
            <person name="Riley R."/>
            <person name="Wiebenga A."/>
            <person name="Aguilar-Osorio G."/>
            <person name="Amillis S."/>
            <person name="Uchima C.A."/>
            <person name="Anderluh G."/>
            <person name="Asadollahi M."/>
            <person name="Askin M."/>
            <person name="Barry K."/>
            <person name="Battaglia E."/>
            <person name="Bayram O."/>
            <person name="Benocci T."/>
            <person name="Braus-Stromeyer S.A."/>
            <person name="Caldana C."/>
            <person name="Canovas D."/>
            <person name="Cerqueira G.C."/>
            <person name="Chen F."/>
            <person name="Chen W."/>
            <person name="Choi C."/>
            <person name="Clum A."/>
            <person name="Dos Santos R.A."/>
            <person name="Damasio A.R."/>
            <person name="Diallinas G."/>
            <person name="Emri T."/>
            <person name="Fekete E."/>
            <person name="Flipphi M."/>
            <person name="Freyberg S."/>
            <person name="Gallo A."/>
            <person name="Gournas C."/>
            <person name="Habgood R."/>
            <person name="Hainaut M."/>
            <person name="Harispe M.L."/>
            <person name="Henrissat B."/>
            <person name="Hilden K.S."/>
            <person name="Hope R."/>
            <person name="Hossain A."/>
            <person name="Karabika E."/>
            <person name="Karaffa L."/>
            <person name="Karanyi Z."/>
            <person name="Krasevec N."/>
            <person name="Kuo A."/>
            <person name="Kusch H."/>
            <person name="LaButti K."/>
            <person name="Lagendijk E.L."/>
            <person name="Lapidus A."/>
            <person name="Levasseur A."/>
            <person name="Lindquist E."/>
            <person name="Lipzen A."/>
            <person name="Logrieco A.F."/>
            <person name="MacCabe A."/>
            <person name="Maekelae M.R."/>
            <person name="Malavazi I."/>
            <person name="Melin P."/>
            <person name="Meyer V."/>
            <person name="Mielnichuk N."/>
            <person name="Miskei M."/>
            <person name="Molnar A.P."/>
            <person name="Mule G."/>
            <person name="Ngan C.Y."/>
            <person name="Orejas M."/>
            <person name="Orosz E."/>
            <person name="Ouedraogo J.P."/>
            <person name="Overkamp K.M."/>
            <person name="Park H.-S."/>
            <person name="Perrone G."/>
            <person name="Piumi F."/>
            <person name="Punt P.J."/>
            <person name="Ram A.F."/>
            <person name="Ramon A."/>
            <person name="Rauscher S."/>
            <person name="Record E."/>
            <person name="Riano-Pachon D.M."/>
            <person name="Robert V."/>
            <person name="Roehrig J."/>
            <person name="Ruller R."/>
            <person name="Salamov A."/>
            <person name="Salih N.S."/>
            <person name="Samson R.A."/>
            <person name="Sandor E."/>
            <person name="Sanguinetti M."/>
            <person name="Schuetze T."/>
            <person name="Sepcic K."/>
            <person name="Shelest E."/>
            <person name="Sherlock G."/>
            <person name="Sophianopoulou V."/>
            <person name="Squina F.M."/>
            <person name="Sun H."/>
            <person name="Susca A."/>
            <person name="Todd R.B."/>
            <person name="Tsang A."/>
            <person name="Unkles S.E."/>
            <person name="van de Wiele N."/>
            <person name="van Rossen-Uffink D."/>
            <person name="Oliveira J.V."/>
            <person name="Vesth T.C."/>
            <person name="Visser J."/>
            <person name="Yu J.-H."/>
            <person name="Zhou M."/>
            <person name="Andersen M.R."/>
            <person name="Archer D.B."/>
            <person name="Baker S.E."/>
            <person name="Benoit I."/>
            <person name="Brakhage A.A."/>
            <person name="Braus G.H."/>
            <person name="Fischer R."/>
            <person name="Frisvad J.C."/>
            <person name="Goldman G.H."/>
            <person name="Houbraken J."/>
            <person name="Oakley B."/>
            <person name="Pocsi I."/>
            <person name="Scazzocchio C."/>
            <person name="Seiboth B."/>
            <person name="vanKuyk P.A."/>
            <person name="Wortman J."/>
            <person name="Dyer P.S."/>
            <person name="Grigoriev I.V."/>
        </authorList>
    </citation>
    <scope>NUCLEOTIDE SEQUENCE [LARGE SCALE GENOMIC DNA]</scope>
    <source>
        <strain evidence="13">CBS 506.65</strain>
    </source>
</reference>
<dbReference type="CDD" id="cd18580">
    <property type="entry name" value="ABC_6TM_ABCC_D2"/>
    <property type="match status" value="1"/>
</dbReference>
<feature type="transmembrane region" description="Helical" evidence="9">
    <location>
        <begin position="99"/>
        <end position="120"/>
    </location>
</feature>
<protein>
    <recommendedName>
        <fullName evidence="14">ABC transporter</fullName>
    </recommendedName>
</protein>
<feature type="compositionally biased region" description="Basic and acidic residues" evidence="8">
    <location>
        <begin position="831"/>
        <end position="841"/>
    </location>
</feature>
<evidence type="ECO:0000256" key="2">
    <source>
        <dbReference type="ARBA" id="ARBA00022448"/>
    </source>
</evidence>
<dbReference type="FunFam" id="1.20.1560.10:FF:000066">
    <property type="entry name" value="ABC multidrug transporter (Eurofung)"/>
    <property type="match status" value="1"/>
</dbReference>
<dbReference type="CDD" id="cd03250">
    <property type="entry name" value="ABCC_MRP_domain1"/>
    <property type="match status" value="1"/>
</dbReference>
<dbReference type="Pfam" id="PF00005">
    <property type="entry name" value="ABC_tran"/>
    <property type="match status" value="2"/>
</dbReference>
<keyword evidence="3 9" id="KW-0812">Transmembrane</keyword>
<dbReference type="GO" id="GO:0016020">
    <property type="term" value="C:membrane"/>
    <property type="evidence" value="ECO:0007669"/>
    <property type="project" value="UniProtKB-SubCell"/>
</dbReference>
<dbReference type="RefSeq" id="XP_022580715.1">
    <property type="nucleotide sequence ID" value="XM_022725850.1"/>
</dbReference>
<dbReference type="Gene3D" id="3.40.50.300">
    <property type="entry name" value="P-loop containing nucleotide triphosphate hydrolases"/>
    <property type="match status" value="2"/>
</dbReference>
<dbReference type="SUPFAM" id="SSF52540">
    <property type="entry name" value="P-loop containing nucleoside triphosphate hydrolases"/>
    <property type="match status" value="2"/>
</dbReference>
<dbReference type="SUPFAM" id="SSF90123">
    <property type="entry name" value="ABC transporter transmembrane region"/>
    <property type="match status" value="2"/>
</dbReference>
<dbReference type="InterPro" id="IPR036640">
    <property type="entry name" value="ABC1_TM_sf"/>
</dbReference>
<evidence type="ECO:0000313" key="12">
    <source>
        <dbReference type="EMBL" id="OJJ46205.1"/>
    </source>
</evidence>
<evidence type="ECO:0000256" key="1">
    <source>
        <dbReference type="ARBA" id="ARBA00004141"/>
    </source>
</evidence>
<feature type="domain" description="ABC transmembrane type-1" evidence="11">
    <location>
        <begin position="896"/>
        <end position="1180"/>
    </location>
</feature>
<dbReference type="InterPro" id="IPR017871">
    <property type="entry name" value="ABC_transporter-like_CS"/>
</dbReference>
<feature type="transmembrane region" description="Helical" evidence="9">
    <location>
        <begin position="1032"/>
        <end position="1053"/>
    </location>
</feature>
<feature type="transmembrane region" description="Helical" evidence="9">
    <location>
        <begin position="896"/>
        <end position="919"/>
    </location>
</feature>
<keyword evidence="2" id="KW-0813">Transport</keyword>
<proteinExistence type="predicted"/>
<dbReference type="GeneID" id="34612314"/>
<feature type="region of interest" description="Disordered" evidence="8">
    <location>
        <begin position="823"/>
        <end position="873"/>
    </location>
</feature>
<name>A0A1L9SG07_9EURO</name>
<dbReference type="Pfam" id="PF00664">
    <property type="entry name" value="ABC_membrane"/>
    <property type="match status" value="2"/>
</dbReference>
<dbReference type="InterPro" id="IPR003593">
    <property type="entry name" value="AAA+_ATPase"/>
</dbReference>
<feature type="transmembrane region" description="Helical" evidence="9">
    <location>
        <begin position="36"/>
        <end position="54"/>
    </location>
</feature>
<sequence length="1471" mass="162148">MYANRTCLPGADDRFGPQVNDGCRGDFDFTLLFEQSILTIGPSALLLLVFPIRIRQLWQQSAKTLPTLLHKTKLIAILLYGCLQLALLILWSLPTTRKTRASVPSAALSFASALALLVLSTLEHRRSIRPSFLINVFLLFSALLDLAQARTLWLLNQNTGLAALFTASVGYKFLLLSLEAREKRAFLSQPYSTYSPEELGGVLNTGVFWWINSLMRKGYLRVLEVHELFQTDNTLSSAVIDQQIQEKWKHVKSKGYRRPLLWTIFSCFRRPLLTSIPPRIFAIAFKFSQPLLIRRAVSLMETPETPESRKVGYALVGATALIYIGYAVSTAQHERQTYRLMTMVRGGLVSFVYRATFHINASSVADSAAVTLMSTDIDRINAGFKFIGYLWAGPIEIVLAICFLEWQIGASCVAPVVIALGCTLVSFLIGKWAKDSQKEFIGAIQRRVAITSSSLSSIKAVKMLGLTERISTILHNLRCDELRYALPFRRNILFTAGVSNVSALCGPAITFILYVKTSGMSLNVVQAFTSLSLISLLSTPVSAIVQAIPMFTAALACIERIQSYVEAADHVDCRISTIEPRLDTLFGPIDDFSLGVELQDFPTSQISSSADISSHPLLVVKDASFRFSDQGPIILQDLNLEVKRGTLTMVIGRVGSGKSALLKALLGELHCTRGFVYSFGTQIAFCAQDTWLPNTTLRQIILGTSPYEPEWYEKVLRSCMLDQDVGRLPDYDLTTIGSKGASLSGGQKQRLALARAVYARRQLMLLDDVLSGLDSQTDRAVFQNVLGPEGLCTQHGMTVILATHSVQHLRSAQKIWILNDDGTISEDEPTQENRTKRDYSKIAEYNDGTTEDKNGISSEGTRPANAGSQQDEARADLTRQHGDLSLYLYFGKSMGWLNLTAFLLTVGLYAFGNDFQAVMLDWWSSSESSDPGAQTDMYMGLYAMLAVLAVVGIVSMISVTLLVAGPQASIKLHSILLTTVMKAPYAWFVSTDSGITLNRFSQDMSLIDMDLLISLVDTFAGSFMAIAELVLIVIGATYVAVAVPFILGALYLLQKYYLRTSRQLRLLDLEAKSPLYTHFTETLSGLMTVRAFGWQEEFVRRNHTVLDESQKPYYLLYCVQRWLTLVLNLIVAGIATLLIALATQMRDSTSSGALGVALFNTLNFSTTLGFLIPRWTELETSLGAVSRVKSFESNTPDENTEMESNIPPVNWPTHGKIEFDGVTSVYSASSTNEPILRNISLTIEPGQKVGVVGRTGSGKSSLLMTLFSMLDVTTGNVRVDGISLSTLQRQAVRSSFIAIPQEPVFIAGLTLQENIDLITSVSDGYALYVQETLQKVGLWDILAGNLHSPANKAPSLSQGQQQLFSLALALLRKASLGNMPHGILVLDEPSSSSDPVTEKLMMDLVDTEFHGWTVLTVAHRLATIKHCDMIIVLDKGVVVEKGSFAELIQRRGGAFTQLWAKQQQEQPASRD</sequence>
<dbReference type="OrthoDB" id="6500128at2759"/>
<comment type="subcellular location">
    <subcellularLocation>
        <location evidence="1">Membrane</location>
        <topology evidence="1">Multi-pass membrane protein</topology>
    </subcellularLocation>
</comment>
<feature type="transmembrane region" description="Helical" evidence="9">
    <location>
        <begin position="412"/>
        <end position="430"/>
    </location>
</feature>
<dbReference type="SMART" id="SM00382">
    <property type="entry name" value="AAA"/>
    <property type="match status" value="2"/>
</dbReference>
<dbReference type="STRING" id="1073090.A0A1L9SG07"/>
<evidence type="ECO:0000256" key="7">
    <source>
        <dbReference type="ARBA" id="ARBA00023136"/>
    </source>
</evidence>
<feature type="transmembrane region" description="Helical" evidence="9">
    <location>
        <begin position="132"/>
        <end position="153"/>
    </location>
</feature>
<dbReference type="EMBL" id="KV878343">
    <property type="protein sequence ID" value="OJJ46205.1"/>
    <property type="molecule type" value="Genomic_DNA"/>
</dbReference>
<dbReference type="PANTHER" id="PTHR24223:SF269">
    <property type="entry name" value="ABC MULTIDRUG TRANSPORTER (EUROFUNG)-RELATED"/>
    <property type="match status" value="1"/>
</dbReference>
<evidence type="ECO:0000259" key="10">
    <source>
        <dbReference type="PROSITE" id="PS50893"/>
    </source>
</evidence>
<dbReference type="VEuPathDB" id="FungiDB:ASPZODRAFT_152404"/>